<feature type="chain" id="PRO_5045727659" evidence="1">
    <location>
        <begin position="24"/>
        <end position="180"/>
    </location>
</feature>
<dbReference type="Proteomes" id="UP001461163">
    <property type="component" value="Unassembled WGS sequence"/>
</dbReference>
<name>A0ABU9SYD3_9ALTE</name>
<dbReference type="RefSeq" id="WP_342882261.1">
    <property type="nucleotide sequence ID" value="NZ_JBBMQS010000009.1"/>
</dbReference>
<gene>
    <name evidence="2" type="ORF">WNY77_15865</name>
</gene>
<keyword evidence="1" id="KW-0732">Signal</keyword>
<comment type="caution">
    <text evidence="2">The sequence shown here is derived from an EMBL/GenBank/DDBJ whole genome shotgun (WGS) entry which is preliminary data.</text>
</comment>
<dbReference type="InterPro" id="IPR027396">
    <property type="entry name" value="DsrEFH-like"/>
</dbReference>
<organism evidence="2 3">
    <name type="scientific">Paraglaciecola mesophila</name>
    <dbReference type="NCBI Taxonomy" id="197222"/>
    <lineage>
        <taxon>Bacteria</taxon>
        <taxon>Pseudomonadati</taxon>
        <taxon>Pseudomonadota</taxon>
        <taxon>Gammaproteobacteria</taxon>
        <taxon>Alteromonadales</taxon>
        <taxon>Alteromonadaceae</taxon>
        <taxon>Paraglaciecola</taxon>
    </lineage>
</organism>
<accession>A0ABU9SYD3</accession>
<reference evidence="2 3" key="1">
    <citation type="submission" date="2024-03" db="EMBL/GenBank/DDBJ databases">
        <title>Community enrichment and isolation of bacterial strains for fucoidan degradation.</title>
        <authorList>
            <person name="Sichert A."/>
        </authorList>
    </citation>
    <scope>NUCLEOTIDE SEQUENCE [LARGE SCALE GENOMIC DNA]</scope>
    <source>
        <strain evidence="2 3">AS12</strain>
    </source>
</reference>
<dbReference type="PANTHER" id="PTHR37691">
    <property type="entry name" value="BLR3518 PROTEIN"/>
    <property type="match status" value="1"/>
</dbReference>
<evidence type="ECO:0000313" key="2">
    <source>
        <dbReference type="EMBL" id="MEM5498887.1"/>
    </source>
</evidence>
<evidence type="ECO:0000313" key="3">
    <source>
        <dbReference type="Proteomes" id="UP001461163"/>
    </source>
</evidence>
<proteinExistence type="predicted"/>
<dbReference type="InterPro" id="IPR003787">
    <property type="entry name" value="Sulphur_relay_DsrE/F-like"/>
</dbReference>
<sequence length="180" mass="19584">MMGKLTFVVLAIIGSVSWGNALAEGFADGPVIFGYGQHAPVNQDVILPKDTVFKLTFDIDQAGKEGTLNRGIDTVARFINMHVANGVPQENLHLAMVMHGSASNELLNAKAYKQKYGKPNPNAELLSTLVANGVQIMLCGQSAYYHQIDRDDLIDGVDMVLSAMTAHMLLNQKGYYVNPF</sequence>
<dbReference type="Gene3D" id="3.40.1260.10">
    <property type="entry name" value="DsrEFH-like"/>
    <property type="match status" value="1"/>
</dbReference>
<protein>
    <submittedName>
        <fullName evidence="2">DsrE family protein</fullName>
    </submittedName>
</protein>
<evidence type="ECO:0000256" key="1">
    <source>
        <dbReference type="SAM" id="SignalP"/>
    </source>
</evidence>
<dbReference type="EMBL" id="JBBMQS010000009">
    <property type="protein sequence ID" value="MEM5498887.1"/>
    <property type="molecule type" value="Genomic_DNA"/>
</dbReference>
<dbReference type="Pfam" id="PF02635">
    <property type="entry name" value="DsrE"/>
    <property type="match status" value="1"/>
</dbReference>
<dbReference type="SUPFAM" id="SSF75169">
    <property type="entry name" value="DsrEFH-like"/>
    <property type="match status" value="1"/>
</dbReference>
<feature type="signal peptide" evidence="1">
    <location>
        <begin position="1"/>
        <end position="23"/>
    </location>
</feature>
<dbReference type="PANTHER" id="PTHR37691:SF1">
    <property type="entry name" value="BLR3518 PROTEIN"/>
    <property type="match status" value="1"/>
</dbReference>
<keyword evidence="3" id="KW-1185">Reference proteome</keyword>